<reference evidence="3" key="1">
    <citation type="submission" date="2021-01" db="EMBL/GenBank/DDBJ databases">
        <authorList>
            <person name="Corre E."/>
            <person name="Pelletier E."/>
            <person name="Niang G."/>
            <person name="Scheremetjew M."/>
            <person name="Finn R."/>
            <person name="Kale V."/>
            <person name="Holt S."/>
            <person name="Cochrane G."/>
            <person name="Meng A."/>
            <person name="Brown T."/>
            <person name="Cohen L."/>
        </authorList>
    </citation>
    <scope>NUCLEOTIDE SEQUENCE</scope>
    <source>
        <strain evidence="3">379</strain>
    </source>
</reference>
<feature type="region of interest" description="Disordered" evidence="2">
    <location>
        <begin position="47"/>
        <end position="105"/>
    </location>
</feature>
<dbReference type="AlphaFoldDB" id="A0A7S3W547"/>
<feature type="compositionally biased region" description="Basic and acidic residues" evidence="2">
    <location>
        <begin position="80"/>
        <end position="89"/>
    </location>
</feature>
<accession>A0A7S3W547</accession>
<evidence type="ECO:0000256" key="2">
    <source>
        <dbReference type="SAM" id="MobiDB-lite"/>
    </source>
</evidence>
<keyword evidence="1" id="KW-0175">Coiled coil</keyword>
<name>A0A7S3W547_EMIHU</name>
<sequence>MAKVAMEEQALDSDEQINVRWAYDDPNPRAQAVKLRNAAQQMLAAMEKKGELDAPAQYPDASSVPDGDGSLEELEMSQLAEHHAAEPPAKRQMLGGGAAGSAADGAASVGYRAMTREEHMAAAAAEAKAAAAAAERAAADAAEAERSAEQQAVFRLCSQLRTSY</sequence>
<protein>
    <submittedName>
        <fullName evidence="3">Uncharacterized protein</fullName>
    </submittedName>
</protein>
<evidence type="ECO:0000256" key="1">
    <source>
        <dbReference type="SAM" id="Coils"/>
    </source>
</evidence>
<organism evidence="3">
    <name type="scientific">Emiliania huxleyi</name>
    <name type="common">Coccolithophore</name>
    <name type="synonym">Pontosphaera huxleyi</name>
    <dbReference type="NCBI Taxonomy" id="2903"/>
    <lineage>
        <taxon>Eukaryota</taxon>
        <taxon>Haptista</taxon>
        <taxon>Haptophyta</taxon>
        <taxon>Prymnesiophyceae</taxon>
        <taxon>Isochrysidales</taxon>
        <taxon>Noelaerhabdaceae</taxon>
        <taxon>Emiliania</taxon>
    </lineage>
</organism>
<gene>
    <name evidence="3" type="ORF">EHUX00137_LOCUS8713</name>
</gene>
<proteinExistence type="predicted"/>
<evidence type="ECO:0000313" key="3">
    <source>
        <dbReference type="EMBL" id="CAE0536024.1"/>
    </source>
</evidence>
<feature type="coiled-coil region" evidence="1">
    <location>
        <begin position="124"/>
        <end position="151"/>
    </location>
</feature>
<dbReference type="EMBL" id="HBIR01011974">
    <property type="protein sequence ID" value="CAE0536024.1"/>
    <property type="molecule type" value="Transcribed_RNA"/>
</dbReference>